<dbReference type="GO" id="GO:0009408">
    <property type="term" value="P:response to heat"/>
    <property type="evidence" value="ECO:0007669"/>
    <property type="project" value="InterPro"/>
</dbReference>
<keyword evidence="3" id="KW-1185">Reference proteome</keyword>
<evidence type="ECO:0008006" key="4">
    <source>
        <dbReference type="Google" id="ProtNLM"/>
    </source>
</evidence>
<dbReference type="AlphaFoldDB" id="A0AAW1JPP0"/>
<proteinExistence type="predicted"/>
<feature type="region of interest" description="Disordered" evidence="1">
    <location>
        <begin position="86"/>
        <end position="123"/>
    </location>
</feature>
<feature type="compositionally biased region" description="Gly residues" evidence="1">
    <location>
        <begin position="110"/>
        <end position="123"/>
    </location>
</feature>
<evidence type="ECO:0000256" key="1">
    <source>
        <dbReference type="SAM" id="MobiDB-lite"/>
    </source>
</evidence>
<dbReference type="GO" id="GO:0010115">
    <property type="term" value="P:regulation of abscisic acid biosynthetic process"/>
    <property type="evidence" value="ECO:0007669"/>
    <property type="project" value="InterPro"/>
</dbReference>
<name>A0AAW1JPP0_SAPOF</name>
<protein>
    <recommendedName>
        <fullName evidence="4">Nodulin-related protein 1</fullName>
    </recommendedName>
</protein>
<gene>
    <name evidence="2" type="ORF">RND81_07G178900</name>
</gene>
<reference evidence="2" key="1">
    <citation type="submission" date="2024-03" db="EMBL/GenBank/DDBJ databases">
        <title>WGS assembly of Saponaria officinalis var. Norfolk2.</title>
        <authorList>
            <person name="Jenkins J."/>
            <person name="Shu S."/>
            <person name="Grimwood J."/>
            <person name="Barry K."/>
            <person name="Goodstein D."/>
            <person name="Schmutz J."/>
            <person name="Leebens-Mack J."/>
            <person name="Osbourn A."/>
        </authorList>
    </citation>
    <scope>NUCLEOTIDE SEQUENCE [LARGE SCALE GENOMIC DNA]</scope>
    <source>
        <strain evidence="2">JIC</strain>
    </source>
</reference>
<accession>A0AAW1JPP0</accession>
<evidence type="ECO:0000313" key="2">
    <source>
        <dbReference type="EMBL" id="KAK9707192.1"/>
    </source>
</evidence>
<dbReference type="Proteomes" id="UP001443914">
    <property type="component" value="Unassembled WGS sequence"/>
</dbReference>
<dbReference type="InterPro" id="IPR040294">
    <property type="entry name" value="Nodulin-rel_1/2"/>
</dbReference>
<organism evidence="2 3">
    <name type="scientific">Saponaria officinalis</name>
    <name type="common">Common soapwort</name>
    <name type="synonym">Lychnis saponaria</name>
    <dbReference type="NCBI Taxonomy" id="3572"/>
    <lineage>
        <taxon>Eukaryota</taxon>
        <taxon>Viridiplantae</taxon>
        <taxon>Streptophyta</taxon>
        <taxon>Embryophyta</taxon>
        <taxon>Tracheophyta</taxon>
        <taxon>Spermatophyta</taxon>
        <taxon>Magnoliopsida</taxon>
        <taxon>eudicotyledons</taxon>
        <taxon>Gunneridae</taxon>
        <taxon>Pentapetalae</taxon>
        <taxon>Caryophyllales</taxon>
        <taxon>Caryophyllaceae</taxon>
        <taxon>Caryophylleae</taxon>
        <taxon>Saponaria</taxon>
    </lineage>
</organism>
<evidence type="ECO:0000313" key="3">
    <source>
        <dbReference type="Proteomes" id="UP001443914"/>
    </source>
</evidence>
<sequence>MAEETPKSGDHQAPKTTSEIFASAKVLAEAGQTGFGKDGSDFDKAKVAAAAEDILDAAKTYGKLNETSGVGQYVDKAEDYLHNYHSSDSAAAPAAAVHGGEKEEKPTTGGDDGGAKKGLGGLF</sequence>
<dbReference type="PANTHER" id="PTHR35098">
    <property type="entry name" value="EXPRESSED PROTEIN"/>
    <property type="match status" value="1"/>
</dbReference>
<dbReference type="EMBL" id="JBDFQZ010000007">
    <property type="protein sequence ID" value="KAK9707192.1"/>
    <property type="molecule type" value="Genomic_DNA"/>
</dbReference>
<dbReference type="PANTHER" id="PTHR35098:SF1">
    <property type="entry name" value="NODULIN-RELATED PROTEIN 2"/>
    <property type="match status" value="1"/>
</dbReference>
<comment type="caution">
    <text evidence="2">The sequence shown here is derived from an EMBL/GenBank/DDBJ whole genome shotgun (WGS) entry which is preliminary data.</text>
</comment>